<dbReference type="CDD" id="cd02980">
    <property type="entry name" value="TRX_Fd_family"/>
    <property type="match status" value="1"/>
</dbReference>
<protein>
    <submittedName>
        <fullName evidence="2">Cobaltochelatase subunit CobN</fullName>
    </submittedName>
</protein>
<evidence type="ECO:0000259" key="1">
    <source>
        <dbReference type="Pfam" id="PF02514"/>
    </source>
</evidence>
<dbReference type="Proteomes" id="UP000635726">
    <property type="component" value="Unassembled WGS sequence"/>
</dbReference>
<dbReference type="RefSeq" id="WP_229670808.1">
    <property type="nucleotide sequence ID" value="NZ_BMOE01000003.1"/>
</dbReference>
<comment type="caution">
    <text evidence="2">The sequence shown here is derived from an EMBL/GenBank/DDBJ whole genome shotgun (WGS) entry which is preliminary data.</text>
</comment>
<sequence>MTEGQGAALHRQKVTRADGRTVNIVQRRGHLSYCYSGCCCGHTDRGYAPLPVDAYKNEWVSRRLRNQVHLTRAGCLGPCTLANVASLVFDGRSVWFHSVNTEWQVGLIYDYIESMIAADRFLVPPPDLSEYVFNFYDWEYRAPQEDAAAPVPAEQADLSGIAVLSHADTDLLALSRAREEFPPGFPALFTHPLQRVRTPEAMQLLLDGELGRAAVVVLRVHGSLSGLPGFAALQAHARARGQHLAVVSGVGELDPEFARAGNVPLDVLETLTLAFMHGGPGNLAQGLRALSDRTLLTAFGSEAARVTPEHGVYLPALDGATLEDWARQATPGRPTVGVLFYRAHLLSGNTAFVDVLLDALDAAGVNALAVFTSSLKAQEDGFPLALAPMLGRVDALVSTLSFALGDVNAGGVTLSGGNVTALERLGVPVIQAVASGMARGAWALSSRGLNPLDTAMNVAIPEFDGRIVTVPLSFKESTPDGVVYVPDAERAARVAGIAARQAELRHLPNTDKRVAFVFTNSGAKAASVGNAVGLDAPASLLNLLRAMKGRGYRLPDLPAHSDTLMHDLLSRGTYDDAHPLDPARAYRYGRAEYLKWHRSLPDAPRQRMNDQWGEALALGPSVRAGRSRIDRKLVAGTPVPAGLTEPWGDAQHHHFAAMELGNALVALQPPRGYGMDPDAIYHQPDLPPTHHYAAFYRWLTSPRSEGGWGAHAVVHVGKHGTLEWLPGKGVGLSRECFPDLLLTDTPLVYPFIVNDPGEGSQAKRRAHAVVVDHLTPPMTSAETYGPLSELNALVNEYYAVEKLDPGKLPLLQGQIWDLIRETNLQADLDLKGMLSADHGDHKHEWDDELTPEGVPVTLAEMDGSGVAHLLEDLDGYLCELGLAQIRDGLHVLGQMPPLPDMLRALTRLPNAGVPGLQASLASAFGFELAALLARPGERLPAPADVRGVTCHAHADVLERLDALSLDLMARLEEDGFLPGRADDAQRAVLGLHSADVAAVLDFVCGTLVPNLEAVDAEVRHTLDALEGRYVPAGPSGAPTRGMAHILPTGRNFYAVDPRALPSQAAWTVGQALARETVDRYRREHGQVPEMVGLSAWGTAQMRTHGDDVAQALALLGVRPVWSGTSRRLEGVEVVPLAELGRPRVDVTLRISGFFRDAFPHLIDLLDDAVTLVTGLDEDPELNFPRKHYLAELAVPDERPLDEREQEARYRVFGAKPGSYGAGILPLIETGHWQDDADFARAFLEWGGYAYTRAGSGTPAREVFAARLRTVQVALHNQDNREHDIFDSDDYLQFHGGMIATIRSLTGAQPSTYFGDTSRPESPAVRDLREETLRVHRSRVVNPKWLEGIRRHGYKGGLELAATVDYIFGYDATAHVAPDFVYEDLARTYALDSVTRAFLEESNPWALGAVAGRLLEAAERGLWEQPDPGTLQALRDVLLDSETLLEARGETGRARGVTP</sequence>
<keyword evidence="3" id="KW-1185">Reference proteome</keyword>
<dbReference type="PANTHER" id="PTHR44119:SF4">
    <property type="entry name" value="AEROBIC COBALTOCHELATASE SUBUNIT COBN"/>
    <property type="match status" value="1"/>
</dbReference>
<accession>A0A917UMR3</accession>
<evidence type="ECO:0000313" key="3">
    <source>
        <dbReference type="Proteomes" id="UP000635726"/>
    </source>
</evidence>
<reference evidence="2" key="1">
    <citation type="journal article" date="2014" name="Int. J. Syst. Evol. Microbiol.">
        <title>Complete genome sequence of Corynebacterium casei LMG S-19264T (=DSM 44701T), isolated from a smear-ripened cheese.</title>
        <authorList>
            <consortium name="US DOE Joint Genome Institute (JGI-PGF)"/>
            <person name="Walter F."/>
            <person name="Albersmeier A."/>
            <person name="Kalinowski J."/>
            <person name="Ruckert C."/>
        </authorList>
    </citation>
    <scope>NUCLEOTIDE SEQUENCE</scope>
    <source>
        <strain evidence="2">JCM 14371</strain>
    </source>
</reference>
<organism evidence="2 3">
    <name type="scientific">Deinococcus aquiradiocola</name>
    <dbReference type="NCBI Taxonomy" id="393059"/>
    <lineage>
        <taxon>Bacteria</taxon>
        <taxon>Thermotogati</taxon>
        <taxon>Deinococcota</taxon>
        <taxon>Deinococci</taxon>
        <taxon>Deinococcales</taxon>
        <taxon>Deinococcaceae</taxon>
        <taxon>Deinococcus</taxon>
    </lineage>
</organism>
<dbReference type="EMBL" id="BMOE01000003">
    <property type="protein sequence ID" value="GGJ68680.1"/>
    <property type="molecule type" value="Genomic_DNA"/>
</dbReference>
<reference evidence="2" key="2">
    <citation type="submission" date="2020-09" db="EMBL/GenBank/DDBJ databases">
        <authorList>
            <person name="Sun Q."/>
            <person name="Ohkuma M."/>
        </authorList>
    </citation>
    <scope>NUCLEOTIDE SEQUENCE</scope>
    <source>
        <strain evidence="2">JCM 14371</strain>
    </source>
</reference>
<dbReference type="InterPro" id="IPR003672">
    <property type="entry name" value="CobN/Mg_chltase"/>
</dbReference>
<dbReference type="CDD" id="cd10150">
    <property type="entry name" value="CobN_like"/>
    <property type="match status" value="1"/>
</dbReference>
<gene>
    <name evidence="2" type="ORF">GCM10008939_11440</name>
</gene>
<name>A0A917UMR3_9DEIO</name>
<evidence type="ECO:0000313" key="2">
    <source>
        <dbReference type="EMBL" id="GGJ68680.1"/>
    </source>
</evidence>
<feature type="domain" description="CobN/magnesium chelatase" evidence="1">
    <location>
        <begin position="275"/>
        <end position="1426"/>
    </location>
</feature>
<dbReference type="PANTHER" id="PTHR44119">
    <property type="entry name" value="MAGNESIUM-CHELATASE SUBUNIT CHLH, CHLOROPLASTIC"/>
    <property type="match status" value="1"/>
</dbReference>
<dbReference type="Pfam" id="PF02514">
    <property type="entry name" value="CobN-Mg_chel"/>
    <property type="match status" value="1"/>
</dbReference>
<proteinExistence type="predicted"/>